<dbReference type="PANTHER" id="PTHR24092:SF150">
    <property type="entry name" value="PHOSPHOLIPID-TRANSPORTING ATPASE"/>
    <property type="match status" value="1"/>
</dbReference>
<dbReference type="AlphaFoldDB" id="H2ZKG3"/>
<feature type="domain" description="P-type ATPase N-terminal" evidence="25">
    <location>
        <begin position="15"/>
        <end position="79"/>
    </location>
</feature>
<keyword evidence="13 22" id="KW-1278">Translocase</keyword>
<feature type="transmembrane region" description="Helical" evidence="22">
    <location>
        <begin position="76"/>
        <end position="95"/>
    </location>
</feature>
<evidence type="ECO:0000256" key="19">
    <source>
        <dbReference type="PIRSR" id="PIRSR606539-1"/>
    </source>
</evidence>
<feature type="binding site" evidence="20">
    <location>
        <position position="668"/>
    </location>
    <ligand>
        <name>ATP</name>
        <dbReference type="ChEBI" id="CHEBI:30616"/>
    </ligand>
</feature>
<feature type="transmembrane region" description="Helical" evidence="22">
    <location>
        <begin position="849"/>
        <end position="869"/>
    </location>
</feature>
<dbReference type="FunFam" id="2.70.150.10:FF:000021">
    <property type="entry name" value="Phospholipid-transporting ATPase"/>
    <property type="match status" value="1"/>
</dbReference>
<keyword evidence="7" id="KW-0597">Phosphoprotein</keyword>
<organism evidence="27 28">
    <name type="scientific">Ciona savignyi</name>
    <name type="common">Pacific transparent sea squirt</name>
    <dbReference type="NCBI Taxonomy" id="51511"/>
    <lineage>
        <taxon>Eukaryota</taxon>
        <taxon>Metazoa</taxon>
        <taxon>Chordata</taxon>
        <taxon>Tunicata</taxon>
        <taxon>Ascidiacea</taxon>
        <taxon>Phlebobranchia</taxon>
        <taxon>Cionidae</taxon>
        <taxon>Ciona</taxon>
    </lineage>
</organism>
<evidence type="ECO:0000256" key="23">
    <source>
        <dbReference type="SAM" id="MobiDB-lite"/>
    </source>
</evidence>
<evidence type="ECO:0000256" key="2">
    <source>
        <dbReference type="ARBA" id="ARBA00004141"/>
    </source>
</evidence>
<feature type="binding site" evidence="20">
    <location>
        <position position="488"/>
    </location>
    <ligand>
        <name>ATP</name>
        <dbReference type="ChEBI" id="CHEBI:30616"/>
    </ligand>
</feature>
<evidence type="ECO:0000256" key="21">
    <source>
        <dbReference type="PIRSR" id="PIRSR606539-3"/>
    </source>
</evidence>
<dbReference type="SFLD" id="SFLDS00003">
    <property type="entry name" value="Haloacid_Dehalogenase"/>
    <property type="match status" value="1"/>
</dbReference>
<dbReference type="Pfam" id="PF13246">
    <property type="entry name" value="Cation_ATPase"/>
    <property type="match status" value="1"/>
</dbReference>
<dbReference type="GO" id="GO:0005802">
    <property type="term" value="C:trans-Golgi network"/>
    <property type="evidence" value="ECO:0007669"/>
    <property type="project" value="TreeGrafter"/>
</dbReference>
<evidence type="ECO:0000259" key="24">
    <source>
        <dbReference type="Pfam" id="PF00122"/>
    </source>
</evidence>
<dbReference type="InterPro" id="IPR008250">
    <property type="entry name" value="ATPase_P-typ_transduc_dom_A_sf"/>
</dbReference>
<dbReference type="GO" id="GO:0005886">
    <property type="term" value="C:plasma membrane"/>
    <property type="evidence" value="ECO:0007669"/>
    <property type="project" value="UniProtKB-SubCell"/>
</dbReference>
<dbReference type="Pfam" id="PF16212">
    <property type="entry name" value="PhoLip_ATPase_C"/>
    <property type="match status" value="1"/>
</dbReference>
<dbReference type="EC" id="7.6.2.1" evidence="22"/>
<dbReference type="GeneTree" id="ENSGT00940000168736"/>
<dbReference type="PRINTS" id="PR00119">
    <property type="entry name" value="CATATPASE"/>
</dbReference>
<reference evidence="27" key="3">
    <citation type="submission" date="2025-09" db="UniProtKB">
        <authorList>
            <consortium name="Ensembl"/>
        </authorList>
    </citation>
    <scope>IDENTIFICATION</scope>
</reference>
<dbReference type="GO" id="GO:0016887">
    <property type="term" value="F:ATP hydrolysis activity"/>
    <property type="evidence" value="ECO:0007669"/>
    <property type="project" value="InterPro"/>
</dbReference>
<dbReference type="InterPro" id="IPR032630">
    <property type="entry name" value="P_typ_ATPase_c"/>
</dbReference>
<feature type="transmembrane region" description="Helical" evidence="22">
    <location>
        <begin position="53"/>
        <end position="70"/>
    </location>
</feature>
<dbReference type="PROSITE" id="PS00154">
    <property type="entry name" value="ATPASE_E1_E2"/>
    <property type="match status" value="1"/>
</dbReference>
<comment type="catalytic activity">
    <reaction evidence="17 22">
        <text>ATP + H2O + phospholipidSide 1 = ADP + phosphate + phospholipidSide 2.</text>
        <dbReference type="EC" id="7.6.2.1"/>
    </reaction>
</comment>
<dbReference type="InterPro" id="IPR059000">
    <property type="entry name" value="ATPase_P-type_domA"/>
</dbReference>
<dbReference type="FunCoup" id="H2ZKG3">
    <property type="interactions" value="33"/>
</dbReference>
<evidence type="ECO:0000256" key="18">
    <source>
        <dbReference type="ARBA" id="ARBA00051303"/>
    </source>
</evidence>
<dbReference type="Proteomes" id="UP000007875">
    <property type="component" value="Unassembled WGS sequence"/>
</dbReference>
<dbReference type="InterPro" id="IPR018303">
    <property type="entry name" value="ATPase_P-typ_P_site"/>
</dbReference>
<dbReference type="FunFam" id="3.40.50.1000:FF:000010">
    <property type="entry name" value="Phospholipid-transporting ATPase"/>
    <property type="match status" value="1"/>
</dbReference>
<feature type="domain" description="P-type ATPase C-terminal" evidence="26">
    <location>
        <begin position="809"/>
        <end position="1060"/>
    </location>
</feature>
<dbReference type="FunFam" id="3.40.50.1000:FF:000001">
    <property type="entry name" value="Phospholipid-transporting ATPase IC"/>
    <property type="match status" value="1"/>
</dbReference>
<keyword evidence="28" id="KW-1185">Reference proteome</keyword>
<evidence type="ECO:0000256" key="1">
    <source>
        <dbReference type="ARBA" id="ARBA00001946"/>
    </source>
</evidence>
<feature type="binding site" evidence="20">
    <location>
        <position position="667"/>
    </location>
    <ligand>
        <name>ATP</name>
        <dbReference type="ChEBI" id="CHEBI:30616"/>
    </ligand>
</feature>
<feature type="transmembrane region" description="Helical" evidence="22">
    <location>
        <begin position="316"/>
        <end position="339"/>
    </location>
</feature>
<accession>H2ZKG3</accession>
<feature type="binding site" evidence="20">
    <location>
        <position position="387"/>
    </location>
    <ligand>
        <name>ATP</name>
        <dbReference type="ChEBI" id="CHEBI:30616"/>
    </ligand>
</feature>
<feature type="region of interest" description="Disordered" evidence="23">
    <location>
        <begin position="1104"/>
        <end position="1131"/>
    </location>
</feature>
<dbReference type="InterPro" id="IPR044492">
    <property type="entry name" value="P_typ_ATPase_HD_dom"/>
</dbReference>
<evidence type="ECO:0000256" key="12">
    <source>
        <dbReference type="ARBA" id="ARBA00022842"/>
    </source>
</evidence>
<keyword evidence="16 22" id="KW-0472">Membrane</keyword>
<feature type="domain" description="P-type ATPase A" evidence="24">
    <location>
        <begin position="108"/>
        <end position="170"/>
    </location>
</feature>
<keyword evidence="6" id="KW-1003">Cell membrane</keyword>
<dbReference type="SUPFAM" id="SSF81653">
    <property type="entry name" value="Calcium ATPase, transduction domain A"/>
    <property type="match status" value="1"/>
</dbReference>
<proteinExistence type="inferred from homology"/>
<evidence type="ECO:0000256" key="16">
    <source>
        <dbReference type="ARBA" id="ARBA00023136"/>
    </source>
</evidence>
<dbReference type="InterPro" id="IPR023298">
    <property type="entry name" value="ATPase_P-typ_TM_dom_sf"/>
</dbReference>
<dbReference type="PANTHER" id="PTHR24092">
    <property type="entry name" value="PROBABLE PHOSPHOLIPID-TRANSPORTING ATPASE"/>
    <property type="match status" value="1"/>
</dbReference>
<evidence type="ECO:0000256" key="15">
    <source>
        <dbReference type="ARBA" id="ARBA00023034"/>
    </source>
</evidence>
<evidence type="ECO:0000256" key="14">
    <source>
        <dbReference type="ARBA" id="ARBA00022989"/>
    </source>
</evidence>
<dbReference type="NCBIfam" id="TIGR01652">
    <property type="entry name" value="ATPase-Plipid"/>
    <property type="match status" value="1"/>
</dbReference>
<dbReference type="GO" id="GO:0005524">
    <property type="term" value="F:ATP binding"/>
    <property type="evidence" value="ECO:0007669"/>
    <property type="project" value="UniProtKB-UniRule"/>
</dbReference>
<feature type="transmembrane region" description="Helical" evidence="22">
    <location>
        <begin position="958"/>
        <end position="979"/>
    </location>
</feature>
<feature type="binding site" evidence="21">
    <location>
        <position position="783"/>
    </location>
    <ligand>
        <name>Mg(2+)</name>
        <dbReference type="ChEBI" id="CHEBI:18420"/>
    </ligand>
</feature>
<evidence type="ECO:0000256" key="13">
    <source>
        <dbReference type="ARBA" id="ARBA00022967"/>
    </source>
</evidence>
<evidence type="ECO:0000256" key="17">
    <source>
        <dbReference type="ARBA" id="ARBA00034036"/>
    </source>
</evidence>
<comment type="catalytic activity">
    <reaction evidence="18">
        <text>a 1,2-diacyl-sn-glycero-3-phospho-L-serine(out) + ATP + H2O = a 1,2-diacyl-sn-glycero-3-phospho-L-serine(in) + ADP + phosphate + H(+)</text>
        <dbReference type="Rhea" id="RHEA:38567"/>
        <dbReference type="ChEBI" id="CHEBI:15377"/>
        <dbReference type="ChEBI" id="CHEBI:15378"/>
        <dbReference type="ChEBI" id="CHEBI:30616"/>
        <dbReference type="ChEBI" id="CHEBI:43474"/>
        <dbReference type="ChEBI" id="CHEBI:57262"/>
        <dbReference type="ChEBI" id="CHEBI:456216"/>
    </reaction>
    <physiologicalReaction direction="left-to-right" evidence="18">
        <dbReference type="Rhea" id="RHEA:38568"/>
    </physiologicalReaction>
</comment>
<dbReference type="SUPFAM" id="SSF81660">
    <property type="entry name" value="Metal cation-transporting ATPase, ATP-binding domain N"/>
    <property type="match status" value="1"/>
</dbReference>
<feature type="binding site" evidence="20">
    <location>
        <position position="666"/>
    </location>
    <ligand>
        <name>ATP</name>
        <dbReference type="ChEBI" id="CHEBI:30616"/>
    </ligand>
</feature>
<keyword evidence="10 20" id="KW-0547">Nucleotide-binding</keyword>
<evidence type="ECO:0000259" key="25">
    <source>
        <dbReference type="Pfam" id="PF16209"/>
    </source>
</evidence>
<feature type="transmembrane region" description="Helical" evidence="22">
    <location>
        <begin position="875"/>
        <end position="893"/>
    </location>
</feature>
<dbReference type="GO" id="GO:0000287">
    <property type="term" value="F:magnesium ion binding"/>
    <property type="evidence" value="ECO:0007669"/>
    <property type="project" value="UniProtKB-UniRule"/>
</dbReference>
<dbReference type="GO" id="GO:0090556">
    <property type="term" value="F:phosphatidylserine floppase activity"/>
    <property type="evidence" value="ECO:0007669"/>
    <property type="project" value="RHEA"/>
</dbReference>
<dbReference type="eggNOG" id="KOG0206">
    <property type="taxonomic scope" value="Eukaryota"/>
</dbReference>
<dbReference type="Pfam" id="PF16209">
    <property type="entry name" value="PhoLip_ATPase_N"/>
    <property type="match status" value="1"/>
</dbReference>
<feature type="binding site" evidence="20">
    <location>
        <position position="787"/>
    </location>
    <ligand>
        <name>ATP</name>
        <dbReference type="ChEBI" id="CHEBI:30616"/>
    </ligand>
</feature>
<evidence type="ECO:0000256" key="6">
    <source>
        <dbReference type="ARBA" id="ARBA00022475"/>
    </source>
</evidence>
<evidence type="ECO:0000256" key="3">
    <source>
        <dbReference type="ARBA" id="ARBA00004236"/>
    </source>
</evidence>
<feature type="binding site" evidence="21">
    <location>
        <position position="787"/>
    </location>
    <ligand>
        <name>Mg(2+)</name>
        <dbReference type="ChEBI" id="CHEBI:18420"/>
    </ligand>
</feature>
<dbReference type="InterPro" id="IPR001757">
    <property type="entry name" value="P_typ_ATPase"/>
</dbReference>
<dbReference type="Gene3D" id="2.70.150.10">
    <property type="entry name" value="Calcium-transporting ATPase, cytoplasmic transduction domain A"/>
    <property type="match status" value="1"/>
</dbReference>
<evidence type="ECO:0000256" key="8">
    <source>
        <dbReference type="ARBA" id="ARBA00022692"/>
    </source>
</evidence>
<reference evidence="28" key="1">
    <citation type="submission" date="2003-08" db="EMBL/GenBank/DDBJ databases">
        <authorList>
            <person name="Birren B."/>
            <person name="Nusbaum C."/>
            <person name="Abebe A."/>
            <person name="Abouelleil A."/>
            <person name="Adekoya E."/>
            <person name="Ait-zahra M."/>
            <person name="Allen N."/>
            <person name="Allen T."/>
            <person name="An P."/>
            <person name="Anderson M."/>
            <person name="Anderson S."/>
            <person name="Arachchi H."/>
            <person name="Armbruster J."/>
            <person name="Bachantsang P."/>
            <person name="Baldwin J."/>
            <person name="Barry A."/>
            <person name="Bayul T."/>
            <person name="Blitshsteyn B."/>
            <person name="Bloom T."/>
            <person name="Blye J."/>
            <person name="Boguslavskiy L."/>
            <person name="Borowsky M."/>
            <person name="Boukhgalter B."/>
            <person name="Brunache A."/>
            <person name="Butler J."/>
            <person name="Calixte N."/>
            <person name="Calvo S."/>
            <person name="Camarata J."/>
            <person name="Campo K."/>
            <person name="Chang J."/>
            <person name="Cheshatsang Y."/>
            <person name="Citroen M."/>
            <person name="Collymore A."/>
            <person name="Considine T."/>
            <person name="Cook A."/>
            <person name="Cooke P."/>
            <person name="Corum B."/>
            <person name="Cuomo C."/>
            <person name="David R."/>
            <person name="Dawoe T."/>
            <person name="Degray S."/>
            <person name="Dodge S."/>
            <person name="Dooley K."/>
            <person name="Dorje P."/>
            <person name="Dorjee K."/>
            <person name="Dorris L."/>
            <person name="Duffey N."/>
            <person name="Dupes A."/>
            <person name="Elkins T."/>
            <person name="Engels R."/>
            <person name="Erickson J."/>
            <person name="Farina A."/>
            <person name="Faro S."/>
            <person name="Ferreira P."/>
            <person name="Fischer H."/>
            <person name="Fitzgerald M."/>
            <person name="Foley K."/>
            <person name="Gage D."/>
            <person name="Galagan J."/>
            <person name="Gearin G."/>
            <person name="Gnerre S."/>
            <person name="Gnirke A."/>
            <person name="Goyette A."/>
            <person name="Graham J."/>
            <person name="Grandbois E."/>
            <person name="Gyaltsen K."/>
            <person name="Hafez N."/>
            <person name="Hagopian D."/>
            <person name="Hagos B."/>
            <person name="Hall J."/>
            <person name="Hatcher B."/>
            <person name="Heller A."/>
            <person name="Higgins H."/>
            <person name="Honan T."/>
            <person name="Horn A."/>
            <person name="Houde N."/>
            <person name="Hughes L."/>
            <person name="Hulme W."/>
            <person name="Husby E."/>
            <person name="Iliev I."/>
            <person name="Jaffe D."/>
            <person name="Jones C."/>
            <person name="Kamal M."/>
            <person name="Kamat A."/>
            <person name="Kamvysselis M."/>
            <person name="Karlsson E."/>
            <person name="Kells C."/>
            <person name="Kieu A."/>
            <person name="Kisner P."/>
            <person name="Kodira C."/>
            <person name="Kulbokas E."/>
            <person name="Labutti K."/>
            <person name="Lama D."/>
            <person name="Landers T."/>
            <person name="Leger J."/>
            <person name="Levine S."/>
            <person name="Lewis D."/>
            <person name="Lewis T."/>
            <person name="Lindblad-toh K."/>
            <person name="Liu X."/>
            <person name="Lokyitsang T."/>
            <person name="Lokyitsang Y."/>
            <person name="Lucien O."/>
            <person name="Lui A."/>
            <person name="Ma L.J."/>
            <person name="Mabbitt R."/>
            <person name="Macdonald J."/>
            <person name="Maclean C."/>
            <person name="Major J."/>
            <person name="Manning J."/>
            <person name="Marabella R."/>
            <person name="Maru K."/>
            <person name="Matthews C."/>
            <person name="Mauceli E."/>
            <person name="Mccarthy M."/>
            <person name="Mcdonough S."/>
            <person name="Mcghee T."/>
            <person name="Meldrim J."/>
            <person name="Meneus L."/>
            <person name="Mesirov J."/>
            <person name="Mihalev A."/>
            <person name="Mihova T."/>
            <person name="Mikkelsen T."/>
            <person name="Mlenga V."/>
            <person name="Moru K."/>
            <person name="Mozes J."/>
            <person name="Mulrain L."/>
            <person name="Munson G."/>
            <person name="Naylor J."/>
            <person name="Newes C."/>
            <person name="Nguyen C."/>
            <person name="Nguyen N."/>
            <person name="Nguyen T."/>
            <person name="Nicol R."/>
            <person name="Nielsen C."/>
            <person name="Nizzari M."/>
            <person name="Norbu C."/>
            <person name="Norbu N."/>
            <person name="O'donnell P."/>
            <person name="Okoawo O."/>
            <person name="O'leary S."/>
            <person name="Omotosho B."/>
            <person name="O'neill K."/>
            <person name="Osman S."/>
            <person name="Parker S."/>
            <person name="Perrin D."/>
            <person name="Phunkhang P."/>
            <person name="Piqani B."/>
            <person name="Purcell S."/>
            <person name="Rachupka T."/>
            <person name="Ramasamy U."/>
            <person name="Rameau R."/>
            <person name="Ray V."/>
            <person name="Raymond C."/>
            <person name="Retta R."/>
            <person name="Richardson S."/>
            <person name="Rise C."/>
            <person name="Rodriguez J."/>
            <person name="Rogers J."/>
            <person name="Rogov P."/>
            <person name="Rutman M."/>
            <person name="Schupbach R."/>
            <person name="Seaman C."/>
            <person name="Settipalli S."/>
            <person name="Sharpe T."/>
            <person name="Sheridan J."/>
            <person name="Sherpa N."/>
            <person name="Shi J."/>
            <person name="Smirnov S."/>
            <person name="Smith C."/>
            <person name="Sougnez C."/>
            <person name="Spencer B."/>
            <person name="Stalker J."/>
            <person name="Stange-thomann N."/>
            <person name="Stavropoulos S."/>
            <person name="Stetson K."/>
            <person name="Stone C."/>
            <person name="Stone S."/>
            <person name="Stubbs M."/>
            <person name="Talamas J."/>
            <person name="Tchuinga P."/>
            <person name="Tenzing P."/>
            <person name="Tesfaye S."/>
            <person name="Theodore J."/>
            <person name="Thoulutsang Y."/>
            <person name="Topham K."/>
            <person name="Towey S."/>
            <person name="Tsamla T."/>
            <person name="Tsomo N."/>
            <person name="Vallee D."/>
            <person name="Vassiliev H."/>
            <person name="Venkataraman V."/>
            <person name="Vinson J."/>
            <person name="Vo A."/>
            <person name="Wade C."/>
            <person name="Wang S."/>
            <person name="Wangchuk T."/>
            <person name="Wangdi T."/>
            <person name="Whittaker C."/>
            <person name="Wilkinson J."/>
            <person name="Wu Y."/>
            <person name="Wyman D."/>
            <person name="Yadav S."/>
            <person name="Yang S."/>
            <person name="Yang X."/>
            <person name="Yeager S."/>
            <person name="Yee E."/>
            <person name="Young G."/>
            <person name="Zainoun J."/>
            <person name="Zembeck L."/>
            <person name="Zimmer A."/>
            <person name="Zody M."/>
            <person name="Lander E."/>
        </authorList>
    </citation>
    <scope>NUCLEOTIDE SEQUENCE [LARGE SCALE GENOMIC DNA]</scope>
</reference>
<protein>
    <recommendedName>
        <fullName evidence="22">Phospholipid-transporting ATPase</fullName>
        <ecNumber evidence="22">7.6.2.1</ecNumber>
    </recommendedName>
</protein>
<dbReference type="InterPro" id="IPR023299">
    <property type="entry name" value="ATPase_P-typ_cyto_dom_N"/>
</dbReference>
<dbReference type="OMA" id="MHSFWSW"/>
<evidence type="ECO:0000313" key="27">
    <source>
        <dbReference type="Ensembl" id="ENSCSAVP00000018079.1"/>
    </source>
</evidence>
<evidence type="ECO:0000313" key="28">
    <source>
        <dbReference type="Proteomes" id="UP000007875"/>
    </source>
</evidence>
<feature type="binding site" evidence="20">
    <location>
        <position position="585"/>
    </location>
    <ligand>
        <name>ATP</name>
        <dbReference type="ChEBI" id="CHEBI:30616"/>
    </ligand>
</feature>
<feature type="binding site" evidence="20">
    <location>
        <position position="786"/>
    </location>
    <ligand>
        <name>ATP</name>
        <dbReference type="ChEBI" id="CHEBI:30616"/>
    </ligand>
</feature>
<dbReference type="SUPFAM" id="SSF56784">
    <property type="entry name" value="HAD-like"/>
    <property type="match status" value="1"/>
</dbReference>
<keyword evidence="12 21" id="KW-0460">Magnesium</keyword>
<dbReference type="Ensembl" id="ENSCSAVT00000018276.1">
    <property type="protein sequence ID" value="ENSCSAVP00000018079.1"/>
    <property type="gene ID" value="ENSCSAVG00000010637.1"/>
</dbReference>
<feature type="binding site" evidence="20">
    <location>
        <position position="529"/>
    </location>
    <ligand>
        <name>ATP</name>
        <dbReference type="ChEBI" id="CHEBI:30616"/>
    </ligand>
</feature>
<keyword evidence="11 20" id="KW-0067">ATP-binding</keyword>
<dbReference type="Gene3D" id="3.40.1110.10">
    <property type="entry name" value="Calcium-transporting ATPase, cytoplasmic domain N"/>
    <property type="match status" value="1"/>
</dbReference>
<dbReference type="SFLD" id="SFLDG00002">
    <property type="entry name" value="C1.7:_P-type_atpase_like"/>
    <property type="match status" value="1"/>
</dbReference>
<feature type="binding site" evidence="20">
    <location>
        <position position="385"/>
    </location>
    <ligand>
        <name>ATP</name>
        <dbReference type="ChEBI" id="CHEBI:30616"/>
    </ligand>
</feature>
<dbReference type="SUPFAM" id="SSF81665">
    <property type="entry name" value="Calcium ATPase, transmembrane domain M"/>
    <property type="match status" value="1"/>
</dbReference>
<evidence type="ECO:0000259" key="26">
    <source>
        <dbReference type="Pfam" id="PF16212"/>
    </source>
</evidence>
<dbReference type="GO" id="GO:0045332">
    <property type="term" value="P:phospholipid translocation"/>
    <property type="evidence" value="ECO:0007669"/>
    <property type="project" value="TreeGrafter"/>
</dbReference>
<feature type="compositionally biased region" description="Polar residues" evidence="23">
    <location>
        <begin position="1104"/>
        <end position="1113"/>
    </location>
</feature>
<dbReference type="FunFam" id="3.40.1110.10:FF:000220">
    <property type="entry name" value="Phospholipid-transporting ATPase"/>
    <property type="match status" value="1"/>
</dbReference>
<feature type="active site" description="4-aspartylphosphate intermediate" evidence="19">
    <location>
        <position position="385"/>
    </location>
</feature>
<keyword evidence="14 22" id="KW-1133">Transmembrane helix</keyword>
<feature type="transmembrane region" description="Helical" evidence="22">
    <location>
        <begin position="922"/>
        <end position="946"/>
    </location>
</feature>
<evidence type="ECO:0000256" key="4">
    <source>
        <dbReference type="ARBA" id="ARBA00004555"/>
    </source>
</evidence>
<evidence type="ECO:0000256" key="11">
    <source>
        <dbReference type="ARBA" id="ARBA00022840"/>
    </source>
</evidence>
<name>H2ZKG3_CIOSA</name>
<feature type="binding site" evidence="21">
    <location>
        <position position="385"/>
    </location>
    <ligand>
        <name>Mg(2+)</name>
        <dbReference type="ChEBI" id="CHEBI:18420"/>
    </ligand>
</feature>
<feature type="transmembrane region" description="Helical" evidence="22">
    <location>
        <begin position="275"/>
        <end position="296"/>
    </location>
</feature>
<evidence type="ECO:0000256" key="10">
    <source>
        <dbReference type="ARBA" id="ARBA00022741"/>
    </source>
</evidence>
<feature type="binding site" evidence="20">
    <location>
        <position position="757"/>
    </location>
    <ligand>
        <name>ATP</name>
        <dbReference type="ChEBI" id="CHEBI:30616"/>
    </ligand>
</feature>
<feature type="binding site" evidence="20">
    <location>
        <position position="763"/>
    </location>
    <ligand>
        <name>ATP</name>
        <dbReference type="ChEBI" id="CHEBI:30616"/>
    </ligand>
</feature>
<feature type="transmembrane region" description="Helical" evidence="22">
    <location>
        <begin position="1031"/>
        <end position="1050"/>
    </location>
</feature>
<comment type="cofactor">
    <cofactor evidence="1 21">
        <name>Mg(2+)</name>
        <dbReference type="ChEBI" id="CHEBI:18420"/>
    </cofactor>
</comment>
<evidence type="ECO:0000256" key="9">
    <source>
        <dbReference type="ARBA" id="ARBA00022723"/>
    </source>
</evidence>
<dbReference type="InterPro" id="IPR006539">
    <property type="entry name" value="P-type_ATPase_IV"/>
</dbReference>
<keyword evidence="8 22" id="KW-0812">Transmembrane</keyword>
<dbReference type="InterPro" id="IPR023214">
    <property type="entry name" value="HAD_sf"/>
</dbReference>
<feature type="binding site" evidence="20">
    <location>
        <position position="386"/>
    </location>
    <ligand>
        <name>ATP</name>
        <dbReference type="ChEBI" id="CHEBI:30616"/>
    </ligand>
</feature>
<keyword evidence="15" id="KW-0333">Golgi apparatus</keyword>
<feature type="binding site" evidence="20">
    <location>
        <position position="552"/>
    </location>
    <ligand>
        <name>ATP</name>
        <dbReference type="ChEBI" id="CHEBI:30616"/>
    </ligand>
</feature>
<feature type="transmembrane region" description="Helical" evidence="22">
    <location>
        <begin position="991"/>
        <end position="1011"/>
    </location>
</feature>
<dbReference type="InterPro" id="IPR036412">
    <property type="entry name" value="HAD-like_sf"/>
</dbReference>
<comment type="subcellular location">
    <subcellularLocation>
        <location evidence="3">Cell membrane</location>
    </subcellularLocation>
    <subcellularLocation>
        <location evidence="4">Golgi apparatus</location>
    </subcellularLocation>
    <subcellularLocation>
        <location evidence="2 22">Membrane</location>
        <topology evidence="2 22">Multi-pass membrane protein</topology>
    </subcellularLocation>
</comment>
<dbReference type="InParanoid" id="H2ZKG3"/>
<dbReference type="Pfam" id="PF00122">
    <property type="entry name" value="E1-E2_ATPase"/>
    <property type="match status" value="1"/>
</dbReference>
<feature type="binding site" evidence="21">
    <location>
        <position position="387"/>
    </location>
    <ligand>
        <name>Mg(2+)</name>
        <dbReference type="ChEBI" id="CHEBI:18420"/>
    </ligand>
</feature>
<dbReference type="CDD" id="cd02073">
    <property type="entry name" value="P-type_ATPase_APLT_Dnf-like"/>
    <property type="match status" value="1"/>
</dbReference>
<dbReference type="InterPro" id="IPR032631">
    <property type="entry name" value="P-type_ATPase_N"/>
</dbReference>
<comment type="similarity">
    <text evidence="5 22">Belongs to the cation transport ATPase (P-type) (TC 3.A.3) family. Type IV subfamily.</text>
</comment>
<dbReference type="STRING" id="51511.ENSCSAVP00000018079"/>
<evidence type="ECO:0000256" key="7">
    <source>
        <dbReference type="ARBA" id="ARBA00022553"/>
    </source>
</evidence>
<sequence>HSAAVSQHDTGTRTIYFNQPLEEQKFLKNEISTGKYNFVTFLPLFLFEQFRKIFNIFFLIICILQQIPGISPTGKYTTIVPLAFILTVAAIKETVEDYKRHKADGAVNNRKVEIFRDGRFVELAWTEVVVGDIVKVVSGKFFPADLVLLSSSEPQAMCYIETANLDGETNLKIRQGLPATSKIQSTEDMLQVRGMIECETPNRNLYSFTGSIKLHDDRLLPLGPDQILLRGAMLRNTKWIYGVVVYTGHESKLMKNANRAPLKMSNVDRTTNMQIWFLMAILLVISLASAIGSEVWKKETTKRWYLNDTGTGAKGFFMELLTFIILYNNLVPISLLVTLEVVKFIQAIFINSDLDMYHEETDTPAMARTSNLNEELGQVKYIFSDKTGTLTENIMEFKKCSIGGVKYGMGECGKFRWVGEKRVRDKVWVIREDCSDRPNSDFYDEAFIENLQTNSQVRDFLTMMSVCHTVVPERAIENIQYQSSSPDENAIVRAARNLGFVFCVRTPTHVVVRANGKEDSYEVLNVLEFNSTRKRMSVIVRAPDGRILLMCKGADNVIYERLSDKSQFLFETENHLRDYAQDGLRTLCFAQAVLDEADYKVWNDTVYYEASTAVIDRDIKLAHAYEAIEKNLFLLGASAIEDKLQQGVPETIATLAKADIKIWVLTGDKQETAINIAYSTHLINNEMALVLLNDSTAEKTKQTMEEAITEIGQEFLRQENEVALVVTGATLQHALHTDLESTFLDLALSCKAVVCCRVSPMQKAMIVELVKKNCQAITLAIGDGANDVSMIQAAHVGVGISGQEGLQAANSSDYSIAQFCYLQKLLLVHGAWNYNRLTKCILFSFYKNICLYLIELWFAFYNGFSGQILFDRWTISFYNVFFTALPPFTLGLFERTCSSKVMLKYPQLYSISQSASKYNAKVFWAMFLNATIHSLMLFYMPAFSLYNEIAFSNGQVGGYLFLGNFVYTFTVFTVCLKAGLESSTWTILTHIAVWGSFAIWLIFFGVYSHVFSILPLGAEMLGQADIVMSSPVFWLGMLLVPPSVLFRDLLWKVFRRRFRKSVVEEVQEMEMENIDPQKTILAAARQSLSEKAHLLKNMFGMGKSGSQTDSDLQLQEERGRSGSLRSLQDTNHGYAFSQEEGGVVSQSDLIRQYNTAAQESS</sequence>
<dbReference type="Gene3D" id="3.40.50.1000">
    <property type="entry name" value="HAD superfamily/HAD-like"/>
    <property type="match status" value="1"/>
</dbReference>
<keyword evidence="9 21" id="KW-0479">Metal-binding</keyword>
<reference evidence="27" key="2">
    <citation type="submission" date="2025-08" db="UniProtKB">
        <authorList>
            <consortium name="Ensembl"/>
        </authorList>
    </citation>
    <scope>IDENTIFICATION</scope>
</reference>
<evidence type="ECO:0000256" key="20">
    <source>
        <dbReference type="PIRSR" id="PIRSR606539-2"/>
    </source>
</evidence>
<evidence type="ECO:0000256" key="5">
    <source>
        <dbReference type="ARBA" id="ARBA00008109"/>
    </source>
</evidence>
<evidence type="ECO:0000256" key="22">
    <source>
        <dbReference type="RuleBase" id="RU362033"/>
    </source>
</evidence>
<dbReference type="SFLD" id="SFLDF00027">
    <property type="entry name" value="p-type_atpase"/>
    <property type="match status" value="1"/>
</dbReference>
<dbReference type="NCBIfam" id="TIGR01494">
    <property type="entry name" value="ATPase_P-type"/>
    <property type="match status" value="3"/>
</dbReference>